<dbReference type="PROSITE" id="PS51450">
    <property type="entry name" value="LRR"/>
    <property type="match status" value="3"/>
</dbReference>
<comment type="similarity">
    <text evidence="3">Belongs to the SHOC2 family.</text>
</comment>
<dbReference type="SMART" id="SM00364">
    <property type="entry name" value="LRR_BAC"/>
    <property type="match status" value="10"/>
</dbReference>
<dbReference type="Pfam" id="PF00560">
    <property type="entry name" value="LRR_1"/>
    <property type="match status" value="1"/>
</dbReference>
<evidence type="ECO:0000313" key="7">
    <source>
        <dbReference type="EMBL" id="MBA4624494.1"/>
    </source>
</evidence>
<dbReference type="EC" id="3.1.3.16" evidence="7"/>
<dbReference type="EMBL" id="GISG01047828">
    <property type="protein sequence ID" value="MBA4624494.1"/>
    <property type="molecule type" value="Transcribed_RNA"/>
</dbReference>
<dbReference type="PRINTS" id="PR00019">
    <property type="entry name" value="LEURICHRPT"/>
</dbReference>
<comment type="function">
    <text evidence="4">Leucine-rich repeat protein that likely mediates protein interactions, possibly in the context of signal transduction.</text>
</comment>
<dbReference type="EMBL" id="GISG01047830">
    <property type="protein sequence ID" value="MBA4624495.1"/>
    <property type="molecule type" value="Transcribed_RNA"/>
</dbReference>
<proteinExistence type="inferred from homology"/>
<dbReference type="InterPro" id="IPR032675">
    <property type="entry name" value="LRR_dom_sf"/>
</dbReference>
<evidence type="ECO:0000256" key="2">
    <source>
        <dbReference type="ARBA" id="ARBA00022737"/>
    </source>
</evidence>
<dbReference type="SUPFAM" id="SSF52058">
    <property type="entry name" value="L domain-like"/>
    <property type="match status" value="1"/>
</dbReference>
<feature type="region of interest" description="Disordered" evidence="5">
    <location>
        <begin position="117"/>
        <end position="142"/>
    </location>
</feature>
<feature type="domain" description="Disease resistance R13L4/SHOC-2-like LRR" evidence="6">
    <location>
        <begin position="326"/>
        <end position="449"/>
    </location>
</feature>
<name>A0A7C8YQZ9_OPUST</name>
<dbReference type="PANTHER" id="PTHR48051:SF1">
    <property type="entry name" value="RAS SUPPRESSOR PROTEIN 1"/>
    <property type="match status" value="1"/>
</dbReference>
<reference evidence="7" key="2">
    <citation type="submission" date="2020-07" db="EMBL/GenBank/DDBJ databases">
        <authorList>
            <person name="Vera ALvarez R."/>
            <person name="Arias-Moreno D.M."/>
            <person name="Jimenez-Jacinto V."/>
            <person name="Jimenez-Bremont J.F."/>
            <person name="Swaminathan K."/>
            <person name="Moose S.P."/>
            <person name="Guerrero-Gonzalez M.L."/>
            <person name="Marino-Ramirez L."/>
            <person name="Landsman D."/>
            <person name="Rodriguez-Kessler M."/>
            <person name="Delgado-Sanchez P."/>
        </authorList>
    </citation>
    <scope>NUCLEOTIDE SEQUENCE</scope>
    <source>
        <tissue evidence="7">Cladode</tissue>
    </source>
</reference>
<evidence type="ECO:0000256" key="3">
    <source>
        <dbReference type="ARBA" id="ARBA00023786"/>
    </source>
</evidence>
<keyword evidence="1" id="KW-0433">Leucine-rich repeat</keyword>
<keyword evidence="7" id="KW-0378">Hydrolase</keyword>
<evidence type="ECO:0000256" key="5">
    <source>
        <dbReference type="SAM" id="MobiDB-lite"/>
    </source>
</evidence>
<dbReference type="Pfam" id="PF23598">
    <property type="entry name" value="LRR_14"/>
    <property type="match status" value="1"/>
</dbReference>
<dbReference type="GO" id="GO:0005737">
    <property type="term" value="C:cytoplasm"/>
    <property type="evidence" value="ECO:0007669"/>
    <property type="project" value="TreeGrafter"/>
</dbReference>
<dbReference type="Gene3D" id="3.80.10.10">
    <property type="entry name" value="Ribonuclease Inhibitor"/>
    <property type="match status" value="3"/>
</dbReference>
<dbReference type="Pfam" id="PF13855">
    <property type="entry name" value="LRR_8"/>
    <property type="match status" value="1"/>
</dbReference>
<dbReference type="SMART" id="SM00369">
    <property type="entry name" value="LRR_TYP"/>
    <property type="match status" value="9"/>
</dbReference>
<protein>
    <submittedName>
        <fullName evidence="7">Protein-serine/threonine phosphatase</fullName>
        <ecNumber evidence="7">3.1.3.16</ecNumber>
    </submittedName>
</protein>
<dbReference type="AlphaFoldDB" id="A0A7C8YQZ9"/>
<dbReference type="InterPro" id="IPR055414">
    <property type="entry name" value="LRR_R13L4/SHOC2-like"/>
</dbReference>
<accession>A0A7C8YQZ9</accession>
<dbReference type="InterPro" id="IPR050216">
    <property type="entry name" value="LRR_domain-containing"/>
</dbReference>
<dbReference type="InterPro" id="IPR003591">
    <property type="entry name" value="Leu-rich_rpt_typical-subtyp"/>
</dbReference>
<organism evidence="7">
    <name type="scientific">Opuntia streptacantha</name>
    <name type="common">Prickly pear cactus</name>
    <name type="synonym">Opuntia cardona</name>
    <dbReference type="NCBI Taxonomy" id="393608"/>
    <lineage>
        <taxon>Eukaryota</taxon>
        <taxon>Viridiplantae</taxon>
        <taxon>Streptophyta</taxon>
        <taxon>Embryophyta</taxon>
        <taxon>Tracheophyta</taxon>
        <taxon>Spermatophyta</taxon>
        <taxon>Magnoliopsida</taxon>
        <taxon>eudicotyledons</taxon>
        <taxon>Gunneridae</taxon>
        <taxon>Pentapetalae</taxon>
        <taxon>Caryophyllales</taxon>
        <taxon>Cactineae</taxon>
        <taxon>Cactaceae</taxon>
        <taxon>Opuntioideae</taxon>
        <taxon>Opuntia</taxon>
    </lineage>
</organism>
<dbReference type="FunFam" id="3.80.10.10:FF:000405">
    <property type="entry name" value="Plant intracellular Ras-group-related LRR protein 4"/>
    <property type="match status" value="1"/>
</dbReference>
<feature type="compositionally biased region" description="Low complexity" evidence="5">
    <location>
        <begin position="118"/>
        <end position="128"/>
    </location>
</feature>
<reference evidence="7" key="1">
    <citation type="journal article" date="2013" name="J. Plant Res.">
        <title>Effect of fungi and light on seed germination of three Opuntia species from semiarid lands of central Mexico.</title>
        <authorList>
            <person name="Delgado-Sanchez P."/>
            <person name="Jimenez-Bremont J.F."/>
            <person name="Guerrero-Gonzalez Mde L."/>
            <person name="Flores J."/>
        </authorList>
    </citation>
    <scope>NUCLEOTIDE SEQUENCE</scope>
    <source>
        <tissue evidence="7">Cladode</tissue>
    </source>
</reference>
<dbReference type="GO" id="GO:0004722">
    <property type="term" value="F:protein serine/threonine phosphatase activity"/>
    <property type="evidence" value="ECO:0007669"/>
    <property type="project" value="UniProtKB-EC"/>
</dbReference>
<sequence length="566" mass="63205">MMDNSTPAAAETVDGLVAEIMRMHRCLPPRPGIEEVEAAKTLIRNVERDEQQKLEAIAKQTKGKRVPEELFFVYQEMQRRLIQFQCKEQKREAFHLLDLENAHQVFDDLIQRASQCVSPGSGSGQSSSKVKEREFVSGANGSGLKSRDLDSLGASSTSFYFEKVPPKSSSELFTRDDSYVKNAKGTFHLDGFGSQSAAPQILDSTIKAATASAQDGEKLSLIKLASLIEVSAKKGTRELNLQGKLADQVEWLPDSIRKLSSLVSLDLSENRIAALPDTIGGLSSLERLDLHSNRISQLPESIGDLLNLIFLDLRGNDLASLPSSFGRLVRLEELDLSSNQLSSLPDTIGSLVSLKKLNLETNDLEELPHTIGQCSSLQELRLDYNRLKALPEAVGKIGSLEILTVRYNNIRQLPTTMSTLNKLRELDVSFNELESVPESMCFATSLVKLNVSNNFADLRSLPRSLGNLEMLEELDISNNQIRVLPESFRFLKRLTLLRADQNPLEVPPRHIAEKGAQAVVQYMTELVENKDVKAQPVKQRKKSWAKICFFSRSHERKRNSIEYVKT</sequence>
<evidence type="ECO:0000259" key="6">
    <source>
        <dbReference type="Pfam" id="PF23598"/>
    </source>
</evidence>
<dbReference type="PANTHER" id="PTHR48051">
    <property type="match status" value="1"/>
</dbReference>
<evidence type="ECO:0000256" key="4">
    <source>
        <dbReference type="ARBA" id="ARBA00037519"/>
    </source>
</evidence>
<keyword evidence="2" id="KW-0677">Repeat</keyword>
<dbReference type="InterPro" id="IPR001611">
    <property type="entry name" value="Leu-rich_rpt"/>
</dbReference>
<evidence type="ECO:0000256" key="1">
    <source>
        <dbReference type="ARBA" id="ARBA00022614"/>
    </source>
</evidence>